<dbReference type="GeneID" id="117241539"/>
<name>A0A6J3LCI9_9HYME</name>
<dbReference type="GO" id="GO:0004519">
    <property type="term" value="F:endonuclease activity"/>
    <property type="evidence" value="ECO:0007669"/>
    <property type="project" value="UniProtKB-KW"/>
</dbReference>
<dbReference type="AlphaFoldDB" id="A0A6J3LCI9"/>
<dbReference type="GO" id="GO:0006508">
    <property type="term" value="P:proteolysis"/>
    <property type="evidence" value="ECO:0007669"/>
    <property type="project" value="InterPro"/>
</dbReference>
<dbReference type="PANTHER" id="PTHR47331">
    <property type="entry name" value="PHD-TYPE DOMAIN-CONTAINING PROTEIN"/>
    <property type="match status" value="1"/>
</dbReference>
<keyword evidence="4" id="KW-0255">Endonuclease</keyword>
<dbReference type="RefSeq" id="XP_033363318.1">
    <property type="nucleotide sequence ID" value="XM_033507427.1"/>
</dbReference>
<keyword evidence="1" id="KW-0808">Transferase</keyword>
<dbReference type="InterPro" id="IPR012337">
    <property type="entry name" value="RNaseH-like_sf"/>
</dbReference>
<dbReference type="KEGG" id="bvk:117241539"/>
<sequence length="322" mass="36380">MTEHIKPIASELLSNDLVITAQINILNDKQQPIRCRALLDTGSSMNFITEELAKSLRIRQNKCSVPIGALDTLTTTSKRHITATITSTDDKEGILRVGGRLSHSSMTFAQKHPIVLPKSSVTARIIDHKHKIHMHSGTQATLYAVRQRYWPVDGRSQVWRAIKGCVRCCRAQPPPVEYVMGNLPEARVTESRPFTNVGVDYCGPFHTKEKRDRNRRQIKVYVAIFVCLAIKAVHIELVDDLTSEAFIAALRRFIARRGYCSTIHSDNGTNFRGASNELRELHDLLQSDDHKEKVTAFLADKQIEWRFIPPHSPHFGGLWEAA</sequence>
<keyword evidence="3" id="KW-0540">Nuclease</keyword>
<dbReference type="SUPFAM" id="SSF53098">
    <property type="entry name" value="Ribonuclease H-like"/>
    <property type="match status" value="1"/>
</dbReference>
<dbReference type="Pfam" id="PF17921">
    <property type="entry name" value="Integrase_H2C2"/>
    <property type="match status" value="1"/>
</dbReference>
<evidence type="ECO:0000256" key="2">
    <source>
        <dbReference type="ARBA" id="ARBA00022695"/>
    </source>
</evidence>
<evidence type="ECO:0000313" key="9">
    <source>
        <dbReference type="RefSeq" id="XP_033363318.1"/>
    </source>
</evidence>
<dbReference type="GO" id="GO:0003964">
    <property type="term" value="F:RNA-directed DNA polymerase activity"/>
    <property type="evidence" value="ECO:0007669"/>
    <property type="project" value="UniProtKB-KW"/>
</dbReference>
<evidence type="ECO:0000256" key="5">
    <source>
        <dbReference type="ARBA" id="ARBA00022801"/>
    </source>
</evidence>
<dbReference type="GO" id="GO:0004190">
    <property type="term" value="F:aspartic-type endopeptidase activity"/>
    <property type="evidence" value="ECO:0007669"/>
    <property type="project" value="InterPro"/>
</dbReference>
<keyword evidence="8" id="KW-1185">Reference proteome</keyword>
<evidence type="ECO:0000256" key="1">
    <source>
        <dbReference type="ARBA" id="ARBA00022679"/>
    </source>
</evidence>
<dbReference type="PROSITE" id="PS00141">
    <property type="entry name" value="ASP_PROTEASE"/>
    <property type="match status" value="1"/>
</dbReference>
<evidence type="ECO:0000256" key="6">
    <source>
        <dbReference type="ARBA" id="ARBA00022918"/>
    </source>
</evidence>
<feature type="non-terminal residue" evidence="9">
    <location>
        <position position="322"/>
    </location>
</feature>
<keyword evidence="6" id="KW-0695">RNA-directed DNA polymerase</keyword>
<gene>
    <name evidence="9" type="primary">LOC117241539</name>
</gene>
<keyword evidence="5" id="KW-0378">Hydrolase</keyword>
<dbReference type="Pfam" id="PF00665">
    <property type="entry name" value="rve"/>
    <property type="match status" value="1"/>
</dbReference>
<evidence type="ECO:0000259" key="7">
    <source>
        <dbReference type="PROSITE" id="PS50994"/>
    </source>
</evidence>
<evidence type="ECO:0000256" key="4">
    <source>
        <dbReference type="ARBA" id="ARBA00022759"/>
    </source>
</evidence>
<dbReference type="Pfam" id="PF13650">
    <property type="entry name" value="Asp_protease_2"/>
    <property type="match status" value="1"/>
</dbReference>
<keyword evidence="2" id="KW-0548">Nucleotidyltransferase</keyword>
<dbReference type="Gene3D" id="2.40.70.10">
    <property type="entry name" value="Acid Proteases"/>
    <property type="match status" value="1"/>
</dbReference>
<dbReference type="CDD" id="cd00303">
    <property type="entry name" value="retropepsin_like"/>
    <property type="match status" value="1"/>
</dbReference>
<evidence type="ECO:0000313" key="8">
    <source>
        <dbReference type="Proteomes" id="UP000504631"/>
    </source>
</evidence>
<dbReference type="Proteomes" id="UP000504631">
    <property type="component" value="Unplaced"/>
</dbReference>
<reference evidence="9" key="1">
    <citation type="submission" date="2025-08" db="UniProtKB">
        <authorList>
            <consortium name="RefSeq"/>
        </authorList>
    </citation>
    <scope>IDENTIFICATION</scope>
    <source>
        <tissue evidence="9">Muscle</tissue>
    </source>
</reference>
<dbReference type="PROSITE" id="PS50994">
    <property type="entry name" value="INTEGRASE"/>
    <property type="match status" value="1"/>
</dbReference>
<dbReference type="InterPro" id="IPR001584">
    <property type="entry name" value="Integrase_cat-core"/>
</dbReference>
<protein>
    <submittedName>
        <fullName evidence="9">Uncharacterized protein LOC117241539</fullName>
    </submittedName>
</protein>
<dbReference type="InterPro" id="IPR001969">
    <property type="entry name" value="Aspartic_peptidase_AS"/>
</dbReference>
<organism evidence="8 9">
    <name type="scientific">Bombus vosnesenskii</name>
    <dbReference type="NCBI Taxonomy" id="207650"/>
    <lineage>
        <taxon>Eukaryota</taxon>
        <taxon>Metazoa</taxon>
        <taxon>Ecdysozoa</taxon>
        <taxon>Arthropoda</taxon>
        <taxon>Hexapoda</taxon>
        <taxon>Insecta</taxon>
        <taxon>Pterygota</taxon>
        <taxon>Neoptera</taxon>
        <taxon>Endopterygota</taxon>
        <taxon>Hymenoptera</taxon>
        <taxon>Apocrita</taxon>
        <taxon>Aculeata</taxon>
        <taxon>Apoidea</taxon>
        <taxon>Anthophila</taxon>
        <taxon>Apidae</taxon>
        <taxon>Bombus</taxon>
        <taxon>Pyrobombus</taxon>
    </lineage>
</organism>
<dbReference type="GO" id="GO:0003676">
    <property type="term" value="F:nucleic acid binding"/>
    <property type="evidence" value="ECO:0007669"/>
    <property type="project" value="InterPro"/>
</dbReference>
<feature type="domain" description="Integrase catalytic" evidence="7">
    <location>
        <begin position="189"/>
        <end position="322"/>
    </location>
</feature>
<evidence type="ECO:0000256" key="3">
    <source>
        <dbReference type="ARBA" id="ARBA00022722"/>
    </source>
</evidence>
<dbReference type="InterPro" id="IPR021109">
    <property type="entry name" value="Peptidase_aspartic_dom_sf"/>
</dbReference>
<dbReference type="InterPro" id="IPR041588">
    <property type="entry name" value="Integrase_H2C2"/>
</dbReference>
<dbReference type="GO" id="GO:0015074">
    <property type="term" value="P:DNA integration"/>
    <property type="evidence" value="ECO:0007669"/>
    <property type="project" value="InterPro"/>
</dbReference>
<dbReference type="Gene3D" id="3.30.420.10">
    <property type="entry name" value="Ribonuclease H-like superfamily/Ribonuclease H"/>
    <property type="match status" value="1"/>
</dbReference>
<dbReference type="PANTHER" id="PTHR47331:SF1">
    <property type="entry name" value="GAG-LIKE PROTEIN"/>
    <property type="match status" value="1"/>
</dbReference>
<proteinExistence type="predicted"/>
<accession>A0A6J3LCI9</accession>
<dbReference type="InterPro" id="IPR036397">
    <property type="entry name" value="RNaseH_sf"/>
</dbReference>